<dbReference type="InterPro" id="IPR049404">
    <property type="entry name" value="EDC4_C"/>
</dbReference>
<dbReference type="PANTHER" id="PTHR15598:SF5">
    <property type="entry name" value="ENHANCER OF MRNA-DECAPPING PROTEIN 4"/>
    <property type="match status" value="1"/>
</dbReference>
<evidence type="ECO:0000256" key="1">
    <source>
        <dbReference type="ARBA" id="ARBA00004496"/>
    </source>
</evidence>
<dbReference type="AlphaFoldDB" id="A0A6A1UUK8"/>
<evidence type="ECO:0000313" key="7">
    <source>
        <dbReference type="EMBL" id="KAB1203508.1"/>
    </source>
</evidence>
<evidence type="ECO:0000256" key="5">
    <source>
        <dbReference type="SAM" id="MobiDB-lite"/>
    </source>
</evidence>
<evidence type="ECO:0000256" key="3">
    <source>
        <dbReference type="ARBA" id="ARBA00022574"/>
    </source>
</evidence>
<evidence type="ECO:0000259" key="6">
    <source>
        <dbReference type="Pfam" id="PF21289"/>
    </source>
</evidence>
<sequence length="207" mass="23261">MMQSNIVLSPIKVKHIGRPRSSRMVSEMEKAVKKSQRKANKPPIDNNVVPRSRKNRQLKLHCQVGVPVDPTMELSKLLFEHNFEKALNVALQSNDISIVSWLCSTVDLRWVLSLAPLPLSQGVLLNLLWQLACDIKNNSPQKLAWMTVVANSMVPTDPGIAMHGKPILFQIYAILNHQCTLPTITYIEISSIRLLMHAVNSMLIVVN</sequence>
<feature type="domain" description="Enhancer of mRNA-decapping protein 4 C-terminal" evidence="6">
    <location>
        <begin position="75"/>
        <end position="179"/>
    </location>
</feature>
<dbReference type="Gene3D" id="1.10.220.100">
    <property type="entry name" value="conserved c-terminal region of ge- 1"/>
    <property type="match status" value="1"/>
</dbReference>
<dbReference type="EMBL" id="RXIC02000026">
    <property type="protein sequence ID" value="KAB1203508.1"/>
    <property type="molecule type" value="Genomic_DNA"/>
</dbReference>
<comment type="caution">
    <text evidence="7">The sequence shown here is derived from an EMBL/GenBank/DDBJ whole genome shotgun (WGS) entry which is preliminary data.</text>
</comment>
<gene>
    <name evidence="7" type="ORF">CJ030_MR8G007386</name>
</gene>
<dbReference type="PANTHER" id="PTHR15598">
    <property type="entry name" value="ENHANCER OF MRNA-DECAPPING PROTEIN 4"/>
    <property type="match status" value="1"/>
</dbReference>
<dbReference type="GO" id="GO:0031087">
    <property type="term" value="P:deadenylation-independent decapping of nuclear-transcribed mRNA"/>
    <property type="evidence" value="ECO:0007669"/>
    <property type="project" value="InterPro"/>
</dbReference>
<keyword evidence="8" id="KW-1185">Reference proteome</keyword>
<name>A0A6A1UUK8_9ROSI</name>
<accession>A0A6A1UUK8</accession>
<dbReference type="OrthoDB" id="21128at2759"/>
<keyword evidence="3" id="KW-0853">WD repeat</keyword>
<dbReference type="InterPro" id="IPR045152">
    <property type="entry name" value="EDC4-like"/>
</dbReference>
<proteinExistence type="predicted"/>
<protein>
    <submittedName>
        <fullName evidence="7">Enhancer of mRNA-decapping protein 4</fullName>
    </submittedName>
</protein>
<dbReference type="GO" id="GO:0000932">
    <property type="term" value="C:P-body"/>
    <property type="evidence" value="ECO:0007669"/>
    <property type="project" value="TreeGrafter"/>
</dbReference>
<feature type="region of interest" description="Disordered" evidence="5">
    <location>
        <begin position="30"/>
        <end position="52"/>
    </location>
</feature>
<evidence type="ECO:0000256" key="4">
    <source>
        <dbReference type="ARBA" id="ARBA00022737"/>
    </source>
</evidence>
<comment type="subcellular location">
    <subcellularLocation>
        <location evidence="1">Cytoplasm</location>
    </subcellularLocation>
</comment>
<dbReference type="InterPro" id="IPR044938">
    <property type="entry name" value="EDC4_C_sf"/>
</dbReference>
<organism evidence="7 8">
    <name type="scientific">Morella rubra</name>
    <name type="common">Chinese bayberry</name>
    <dbReference type="NCBI Taxonomy" id="262757"/>
    <lineage>
        <taxon>Eukaryota</taxon>
        <taxon>Viridiplantae</taxon>
        <taxon>Streptophyta</taxon>
        <taxon>Embryophyta</taxon>
        <taxon>Tracheophyta</taxon>
        <taxon>Spermatophyta</taxon>
        <taxon>Magnoliopsida</taxon>
        <taxon>eudicotyledons</taxon>
        <taxon>Gunneridae</taxon>
        <taxon>Pentapetalae</taxon>
        <taxon>rosids</taxon>
        <taxon>fabids</taxon>
        <taxon>Fagales</taxon>
        <taxon>Myricaceae</taxon>
        <taxon>Morella</taxon>
    </lineage>
</organism>
<reference evidence="7 8" key="1">
    <citation type="journal article" date="2019" name="Plant Biotechnol. J.">
        <title>The red bayberry genome and genetic basis of sex determination.</title>
        <authorList>
            <person name="Jia H.M."/>
            <person name="Jia H.J."/>
            <person name="Cai Q.L."/>
            <person name="Wang Y."/>
            <person name="Zhao H.B."/>
            <person name="Yang W.F."/>
            <person name="Wang G.Y."/>
            <person name="Li Y.H."/>
            <person name="Zhan D.L."/>
            <person name="Shen Y.T."/>
            <person name="Niu Q.F."/>
            <person name="Chang L."/>
            <person name="Qiu J."/>
            <person name="Zhao L."/>
            <person name="Xie H.B."/>
            <person name="Fu W.Y."/>
            <person name="Jin J."/>
            <person name="Li X.W."/>
            <person name="Jiao Y."/>
            <person name="Zhou C.C."/>
            <person name="Tu T."/>
            <person name="Chai C.Y."/>
            <person name="Gao J.L."/>
            <person name="Fan L.J."/>
            <person name="van de Weg E."/>
            <person name="Wang J.Y."/>
            <person name="Gao Z.S."/>
        </authorList>
    </citation>
    <scope>NUCLEOTIDE SEQUENCE [LARGE SCALE GENOMIC DNA]</scope>
    <source>
        <tissue evidence="7">Leaves</tissue>
    </source>
</reference>
<keyword evidence="2" id="KW-0963">Cytoplasm</keyword>
<evidence type="ECO:0000313" key="8">
    <source>
        <dbReference type="Proteomes" id="UP000516437"/>
    </source>
</evidence>
<evidence type="ECO:0000256" key="2">
    <source>
        <dbReference type="ARBA" id="ARBA00022490"/>
    </source>
</evidence>
<dbReference type="Proteomes" id="UP000516437">
    <property type="component" value="Chromosome 8"/>
</dbReference>
<dbReference type="Pfam" id="PF21289">
    <property type="entry name" value="EDC4_C"/>
    <property type="match status" value="1"/>
</dbReference>
<keyword evidence="4" id="KW-0677">Repeat</keyword>